<reference evidence="2" key="1">
    <citation type="journal article" date="2021" name="Nat. Commun.">
        <title>Genetic determinants of endophytism in the Arabidopsis root mycobiome.</title>
        <authorList>
            <person name="Mesny F."/>
            <person name="Miyauchi S."/>
            <person name="Thiergart T."/>
            <person name="Pickel B."/>
            <person name="Atanasova L."/>
            <person name="Karlsson M."/>
            <person name="Huettel B."/>
            <person name="Barry K.W."/>
            <person name="Haridas S."/>
            <person name="Chen C."/>
            <person name="Bauer D."/>
            <person name="Andreopoulos W."/>
            <person name="Pangilinan J."/>
            <person name="LaButti K."/>
            <person name="Riley R."/>
            <person name="Lipzen A."/>
            <person name="Clum A."/>
            <person name="Drula E."/>
            <person name="Henrissat B."/>
            <person name="Kohler A."/>
            <person name="Grigoriev I.V."/>
            <person name="Martin F.M."/>
            <person name="Hacquard S."/>
        </authorList>
    </citation>
    <scope>NUCLEOTIDE SEQUENCE</scope>
    <source>
        <strain evidence="2">MPI-CAGE-AT-0147</strain>
    </source>
</reference>
<evidence type="ECO:0000313" key="3">
    <source>
        <dbReference type="Proteomes" id="UP000738349"/>
    </source>
</evidence>
<sequence>MDIWGELEDNKTPHPHLFASQFGQVGTVREAEERAGSDKPPFGARQSRPAVASAPGVDMALEDVWLLGVAFCRWSPGRMDWGTEYQGSTLASRGEGHGTSLVNGPCSVSMAVLHRRTRTGSHGPCSQTVVIRVTYAVAHGQDHHPVPYDARNPRTVSRGTKQGDTQATMLGFVARSGYATTVVGDRTEPVEMAIQFWDQCLRRGVGHDCMAAEAAVKPMADAMDVLGAHRIKRICGFLGWWEDGMAPKVLRSERTQGRPWQATHLLQRGSRVQPALVRGVTPEEQLAASLSAEVSPTLATPWARDPSHEFVRRQGGFRPSIGCKADCGQDGTSDPSARVKSL</sequence>
<evidence type="ECO:0000256" key="1">
    <source>
        <dbReference type="SAM" id="MobiDB-lite"/>
    </source>
</evidence>
<proteinExistence type="predicted"/>
<feature type="region of interest" description="Disordered" evidence="1">
    <location>
        <begin position="321"/>
        <end position="342"/>
    </location>
</feature>
<organism evidence="2 3">
    <name type="scientific">Dactylonectria macrodidyma</name>
    <dbReference type="NCBI Taxonomy" id="307937"/>
    <lineage>
        <taxon>Eukaryota</taxon>
        <taxon>Fungi</taxon>
        <taxon>Dikarya</taxon>
        <taxon>Ascomycota</taxon>
        <taxon>Pezizomycotina</taxon>
        <taxon>Sordariomycetes</taxon>
        <taxon>Hypocreomycetidae</taxon>
        <taxon>Hypocreales</taxon>
        <taxon>Nectriaceae</taxon>
        <taxon>Dactylonectria</taxon>
    </lineage>
</organism>
<comment type="caution">
    <text evidence="2">The sequence shown here is derived from an EMBL/GenBank/DDBJ whole genome shotgun (WGS) entry which is preliminary data.</text>
</comment>
<evidence type="ECO:0000313" key="2">
    <source>
        <dbReference type="EMBL" id="KAH7148388.1"/>
    </source>
</evidence>
<dbReference type="Proteomes" id="UP000738349">
    <property type="component" value="Unassembled WGS sequence"/>
</dbReference>
<dbReference type="EMBL" id="JAGMUV010000007">
    <property type="protein sequence ID" value="KAH7148388.1"/>
    <property type="molecule type" value="Genomic_DNA"/>
</dbReference>
<keyword evidence="3" id="KW-1185">Reference proteome</keyword>
<dbReference type="AlphaFoldDB" id="A0A9P9EYE4"/>
<gene>
    <name evidence="2" type="ORF">EDB81DRAFT_758813</name>
</gene>
<feature type="region of interest" description="Disordered" evidence="1">
    <location>
        <begin position="28"/>
        <end position="50"/>
    </location>
</feature>
<name>A0A9P9EYE4_9HYPO</name>
<feature type="region of interest" description="Disordered" evidence="1">
    <location>
        <begin position="142"/>
        <end position="161"/>
    </location>
</feature>
<accession>A0A9P9EYE4</accession>
<protein>
    <submittedName>
        <fullName evidence="2">Uncharacterized protein</fullName>
    </submittedName>
</protein>